<evidence type="ECO:0000256" key="2">
    <source>
        <dbReference type="SAM" id="Phobius"/>
    </source>
</evidence>
<gene>
    <name evidence="3" type="ORF">V6N11_070844</name>
</gene>
<evidence type="ECO:0000256" key="1">
    <source>
        <dbReference type="SAM" id="MobiDB-lite"/>
    </source>
</evidence>
<dbReference type="PANTHER" id="PTHR31045:SF30">
    <property type="entry name" value="PLAC8 FAMILY PROTEIN"/>
    <property type="match status" value="1"/>
</dbReference>
<protein>
    <recommendedName>
        <fullName evidence="5">PLAC8 motif-containing protein</fullName>
    </recommendedName>
</protein>
<organism evidence="3 4">
    <name type="scientific">Hibiscus sabdariffa</name>
    <name type="common">roselle</name>
    <dbReference type="NCBI Taxonomy" id="183260"/>
    <lineage>
        <taxon>Eukaryota</taxon>
        <taxon>Viridiplantae</taxon>
        <taxon>Streptophyta</taxon>
        <taxon>Embryophyta</taxon>
        <taxon>Tracheophyta</taxon>
        <taxon>Spermatophyta</taxon>
        <taxon>Magnoliopsida</taxon>
        <taxon>eudicotyledons</taxon>
        <taxon>Gunneridae</taxon>
        <taxon>Pentapetalae</taxon>
        <taxon>rosids</taxon>
        <taxon>malvids</taxon>
        <taxon>Malvales</taxon>
        <taxon>Malvaceae</taxon>
        <taxon>Malvoideae</taxon>
        <taxon>Hibiscus</taxon>
    </lineage>
</organism>
<keyword evidence="2" id="KW-0472">Membrane</keyword>
<dbReference type="PANTHER" id="PTHR31045">
    <property type="entry name" value="PLAC8 FAMILY PROTEIN-RELATED"/>
    <property type="match status" value="1"/>
</dbReference>
<feature type="region of interest" description="Disordered" evidence="1">
    <location>
        <begin position="1"/>
        <end position="25"/>
    </location>
</feature>
<keyword evidence="2" id="KW-0812">Transmembrane</keyword>
<sequence>MASSDNGNSEEQIEESNVNKTTGQISLHVSSSQRTLLNGENPRRKPLISSKSPLSRLKFLNFGSASASFKRLAQERDEVSRLVASSSGHRIRERLTGVFSKKIDWASLVKMSKEWIRDPMNMALFVWILCVAISGAILFLVMTGMLNKELPKKSQRDAWFEVNNQILNALFTLMCLYHHPKRFYHLVLLCRWKPEDVSRLRKVYCKNGTYKPHEWAHMMVVVVLLHINCFAQYALCSLNWGFKRSKRPPIGVGICVSFAIAAPALAGLYTIISPLGKDYVSGVDEEAQKVIDDGESRRSEQSRRKSFEKRYSFASGDEERIVERPHWSGGILDFWNEISLAYLSVFCSCCVFGWNMERLGFGNMYVHIATFLLFCMAPFWIFNLAAVNIDNETVREALGFTGIVLCLFGLCYGGFWRIQMRKRFNLPAYKFCFGNPGAGDCTLWLFCFWCTLAQEVRTGNSYDIVEDKLLRKQINNGNELPMSPLPREGGSFQFSPGPSSSHGYNSSPTTRFATNSSPKMISEEYYSPDRQLSTVKEEISVRVKDETMIPPTLSSIQREET</sequence>
<keyword evidence="4" id="KW-1185">Reference proteome</keyword>
<dbReference type="InterPro" id="IPR006461">
    <property type="entry name" value="PLAC_motif_containing"/>
</dbReference>
<reference evidence="3 4" key="1">
    <citation type="journal article" date="2024" name="G3 (Bethesda)">
        <title>Genome assembly of Hibiscus sabdariffa L. provides insights into metabolisms of medicinal natural products.</title>
        <authorList>
            <person name="Kim T."/>
        </authorList>
    </citation>
    <scope>NUCLEOTIDE SEQUENCE [LARGE SCALE GENOMIC DNA]</scope>
    <source>
        <strain evidence="3">TK-2024</strain>
        <tissue evidence="3">Old leaves</tissue>
    </source>
</reference>
<dbReference type="EMBL" id="JBBPBN010000510">
    <property type="protein sequence ID" value="KAK8485241.1"/>
    <property type="molecule type" value="Genomic_DNA"/>
</dbReference>
<feature type="transmembrane region" description="Helical" evidence="2">
    <location>
        <begin position="334"/>
        <end position="354"/>
    </location>
</feature>
<accession>A0ABR1ZXZ5</accession>
<evidence type="ECO:0000313" key="3">
    <source>
        <dbReference type="EMBL" id="KAK8485241.1"/>
    </source>
</evidence>
<feature type="compositionally biased region" description="Polar residues" evidence="1">
    <location>
        <begin position="504"/>
        <end position="519"/>
    </location>
</feature>
<feature type="transmembrane region" description="Helical" evidence="2">
    <location>
        <begin position="397"/>
        <end position="416"/>
    </location>
</feature>
<feature type="transmembrane region" description="Helical" evidence="2">
    <location>
        <begin position="366"/>
        <end position="385"/>
    </location>
</feature>
<evidence type="ECO:0000313" key="4">
    <source>
        <dbReference type="Proteomes" id="UP001396334"/>
    </source>
</evidence>
<feature type="compositionally biased region" description="Low complexity" evidence="1">
    <location>
        <begin position="489"/>
        <end position="503"/>
    </location>
</feature>
<name>A0ABR1ZXZ5_9ROSI</name>
<feature type="transmembrane region" description="Helical" evidence="2">
    <location>
        <begin position="250"/>
        <end position="272"/>
    </location>
</feature>
<dbReference type="Pfam" id="PF11204">
    <property type="entry name" value="DUF2985"/>
    <property type="match status" value="1"/>
</dbReference>
<evidence type="ECO:0008006" key="5">
    <source>
        <dbReference type="Google" id="ProtNLM"/>
    </source>
</evidence>
<feature type="region of interest" description="Disordered" evidence="1">
    <location>
        <begin position="30"/>
        <end position="49"/>
    </location>
</feature>
<dbReference type="InterPro" id="IPR021369">
    <property type="entry name" value="DUF2985"/>
</dbReference>
<proteinExistence type="predicted"/>
<feature type="transmembrane region" description="Helical" evidence="2">
    <location>
        <begin position="215"/>
        <end position="238"/>
    </location>
</feature>
<dbReference type="Proteomes" id="UP001396334">
    <property type="component" value="Unassembled WGS sequence"/>
</dbReference>
<dbReference type="NCBIfam" id="TIGR01571">
    <property type="entry name" value="A_thal_Cys_rich"/>
    <property type="match status" value="1"/>
</dbReference>
<feature type="transmembrane region" description="Helical" evidence="2">
    <location>
        <begin position="124"/>
        <end position="146"/>
    </location>
</feature>
<dbReference type="Pfam" id="PF04749">
    <property type="entry name" value="PLAC8"/>
    <property type="match status" value="1"/>
</dbReference>
<comment type="caution">
    <text evidence="3">The sequence shown here is derived from an EMBL/GenBank/DDBJ whole genome shotgun (WGS) entry which is preliminary data.</text>
</comment>
<feature type="region of interest" description="Disordered" evidence="1">
    <location>
        <begin position="480"/>
        <end position="531"/>
    </location>
</feature>
<keyword evidence="2" id="KW-1133">Transmembrane helix</keyword>